<dbReference type="RefSeq" id="WP_290254945.1">
    <property type="nucleotide sequence ID" value="NZ_JAUGQQ010000006.1"/>
</dbReference>
<sequence>MERRNENIRAQLRKLIVASCQFEQRPSKAFRKFHKLYLQFFFGAMDINIDYQTQVISIWNSRPMTTNPVRLFDINDAISDRIYYTNLEETLFGAIEEGPLQDCFYEKILMDYAHYSEKDDDGDGAWSA</sequence>
<dbReference type="EMBL" id="JAUGQQ010000006">
    <property type="protein sequence ID" value="MDN3724860.1"/>
    <property type="molecule type" value="Genomic_DNA"/>
</dbReference>
<reference evidence="1 2" key="1">
    <citation type="submission" date="2023-06" db="EMBL/GenBank/DDBJ databases">
        <authorList>
            <person name="Ye Y.-Q."/>
            <person name="Du Z.-J."/>
        </authorList>
    </citation>
    <scope>NUCLEOTIDE SEQUENCE [LARGE SCALE GENOMIC DNA]</scope>
    <source>
        <strain evidence="1 2">SDUM287046</strain>
    </source>
</reference>
<evidence type="ECO:0000313" key="2">
    <source>
        <dbReference type="Proteomes" id="UP001244787"/>
    </source>
</evidence>
<accession>A0ABT8DHI3</accession>
<comment type="caution">
    <text evidence="1">The sequence shown here is derived from an EMBL/GenBank/DDBJ whole genome shotgun (WGS) entry which is preliminary data.</text>
</comment>
<proteinExistence type="predicted"/>
<name>A0ABT8DHI3_9FLAO</name>
<evidence type="ECO:0000313" key="1">
    <source>
        <dbReference type="EMBL" id="MDN3724860.1"/>
    </source>
</evidence>
<dbReference type="Proteomes" id="UP001244787">
    <property type="component" value="Unassembled WGS sequence"/>
</dbReference>
<organism evidence="1 2">
    <name type="scientific">Aequorivita aurantiaca</name>
    <dbReference type="NCBI Taxonomy" id="3053356"/>
    <lineage>
        <taxon>Bacteria</taxon>
        <taxon>Pseudomonadati</taxon>
        <taxon>Bacteroidota</taxon>
        <taxon>Flavobacteriia</taxon>
        <taxon>Flavobacteriales</taxon>
        <taxon>Flavobacteriaceae</taxon>
        <taxon>Aequorivita</taxon>
    </lineage>
</organism>
<gene>
    <name evidence="1" type="ORF">QRD02_10735</name>
</gene>
<protein>
    <submittedName>
        <fullName evidence="1">Uncharacterized protein</fullName>
    </submittedName>
</protein>
<keyword evidence="2" id="KW-1185">Reference proteome</keyword>